<dbReference type="PROSITE" id="PS50042">
    <property type="entry name" value="CNMP_BINDING_3"/>
    <property type="match status" value="2"/>
</dbReference>
<name>A0A2P8AIM2_9PEZI</name>
<dbReference type="CDD" id="cd00038">
    <property type="entry name" value="CAP_ED"/>
    <property type="match status" value="2"/>
</dbReference>
<feature type="domain" description="Cyclic nucleotide-binding" evidence="10">
    <location>
        <begin position="262"/>
        <end position="398"/>
    </location>
</feature>
<dbReference type="InterPro" id="IPR057207">
    <property type="entry name" value="FBXL15_LRR"/>
</dbReference>
<dbReference type="PANTHER" id="PTHR45638:SF24">
    <property type="entry name" value="CYCLIC NUCLEOTIDE-BINDING DOMAIN PROTEIN (AFU_ORTHOLOGUE AFUA_2G03170)"/>
    <property type="match status" value="1"/>
</dbReference>
<dbReference type="FunFam" id="2.60.120.10:FF:000057">
    <property type="entry name" value="Cyclic nucleotide-binding domain protein"/>
    <property type="match status" value="1"/>
</dbReference>
<evidence type="ECO:0000256" key="8">
    <source>
        <dbReference type="ARBA" id="ARBA00023303"/>
    </source>
</evidence>
<dbReference type="PANTHER" id="PTHR45638">
    <property type="entry name" value="CYCLIC NUCLEOTIDE-GATED CATION CHANNEL SUBUNIT A"/>
    <property type="match status" value="1"/>
</dbReference>
<evidence type="ECO:0000256" key="3">
    <source>
        <dbReference type="ARBA" id="ARBA00022692"/>
    </source>
</evidence>
<keyword evidence="7" id="KW-1071">Ligand-gated ion channel</keyword>
<dbReference type="Pfam" id="PF00646">
    <property type="entry name" value="F-box"/>
    <property type="match status" value="1"/>
</dbReference>
<evidence type="ECO:0000256" key="6">
    <source>
        <dbReference type="ARBA" id="ARBA00023136"/>
    </source>
</evidence>
<feature type="domain" description="Cyclic nucleotide-binding" evidence="10">
    <location>
        <begin position="61"/>
        <end position="178"/>
    </location>
</feature>
<proteinExistence type="predicted"/>
<keyword evidence="8" id="KW-0407">Ion channel</keyword>
<dbReference type="OrthoDB" id="421226at2759"/>
<evidence type="ECO:0000313" key="12">
    <source>
        <dbReference type="EMBL" id="PSK60299.1"/>
    </source>
</evidence>
<dbReference type="Proteomes" id="UP000243723">
    <property type="component" value="Unassembled WGS sequence"/>
</dbReference>
<dbReference type="STRING" id="40998.A0A2P8AIM2"/>
<dbReference type="SUPFAM" id="SSF51206">
    <property type="entry name" value="cAMP-binding domain-like"/>
    <property type="match status" value="2"/>
</dbReference>
<dbReference type="Pfam" id="PF16643">
    <property type="entry name" value="cNMPbd_u2"/>
    <property type="match status" value="1"/>
</dbReference>
<evidence type="ECO:0000256" key="5">
    <source>
        <dbReference type="ARBA" id="ARBA00023065"/>
    </source>
</evidence>
<evidence type="ECO:0000256" key="7">
    <source>
        <dbReference type="ARBA" id="ARBA00023286"/>
    </source>
</evidence>
<dbReference type="InterPro" id="IPR032675">
    <property type="entry name" value="LRR_dom_sf"/>
</dbReference>
<protein>
    <recommendedName>
        <fullName evidence="14">RNI-like protein</fullName>
    </recommendedName>
</protein>
<reference evidence="12 13" key="1">
    <citation type="submission" date="2017-05" db="EMBL/GenBank/DDBJ databases">
        <title>Draft genome sequence of Elsinoe australis.</title>
        <authorList>
            <person name="Cheng Q."/>
        </authorList>
    </citation>
    <scope>NUCLEOTIDE SEQUENCE [LARGE SCALE GENOMIC DNA]</scope>
    <source>
        <strain evidence="12 13">NL1</strain>
    </source>
</reference>
<dbReference type="PROSITE" id="PS00889">
    <property type="entry name" value="CNMP_BINDING_2"/>
    <property type="match status" value="1"/>
</dbReference>
<sequence>MRRGRHAQAAKANASPELLSPVRAYYTESNPTRPIRPSPLTASTIEGLPLELIDRLRSFPLFANAPDTFLTAIGKSLRPQLHQPHDPILIEGEDARSMYWLVRGSVRVTSRDGESTYAELKPGAFFGEIGILMDIPRTASISASARSLVVRLNKEDLQKELPKYPQVEQAIREEAVERLAILEQKKKQGSHSITSGSSLRKRSRDYMSGDVIMGDAHDVAEDEYLAAKKRKSPSPSIAEAAASSAFGKSSMPIRQILQSFPLFSNLPSDILHFLGVNAQPCTFPPFFDIIQQGTNGREVYFIVQGEVEVITDTHGPDSVMGGVEPSDSSRPVQRVRARFRQGQFFGEVASLLLAPMRTATVRSIDKVECLRITGEILDELLQKASPHVREQMEVEAKKRLDGAVTPLDGPTEPFFSMPFKDGNQRRITPTVTFSEVGFEPPAALPEPSLPVQEPLDPDPFFGTELDVPRMKSRRSSLAPPLPDQESLAPQEYEPVKPSPLGLGAISTSPRKMRSAHTSTPSSPTLSPLQPSTRISPFPSKAGKGILPDSVLVLILQHLDIVQLMRMRRVSMHWHHLCTTHPDLLNTLDLNRYNRRIDDQALIKYIAPFAGSRPRYVNMNACFHVTDEGFTALAAACASNARIWKMKSVWDVTGNSILELVSRAPHLEEIDLSNCRKVGDNLLARIVGWVTPSQPPGNASTIGLGIATAQSNGTTAATTCGCPNLKRISLSYCKHVQDRSMAHIAQHAAKRLEVIDLTRCTSVTDHGFQQWGMHTFPLLRKLILADCTYLTDQAIVAIANAARNLRELDLSFCCALSDTATEVLSLGLTQLTHLDLAFCGSAVSDSSLRCIGLHLLELRHLSVRGCVRVTGQGVEAVVDGCRSLEVFDVSQCKNLASWLALGGIQSLRNRGCRTRFELVADGSWRAPA</sequence>
<dbReference type="EMBL" id="NHZQ01000003">
    <property type="protein sequence ID" value="PSK60299.1"/>
    <property type="molecule type" value="Genomic_DNA"/>
</dbReference>
<dbReference type="InterPro" id="IPR006553">
    <property type="entry name" value="Leu-rich_rpt_Cys-con_subtyp"/>
</dbReference>
<dbReference type="InterPro" id="IPR000595">
    <property type="entry name" value="cNMP-bd_dom"/>
</dbReference>
<dbReference type="Pfam" id="PF00027">
    <property type="entry name" value="cNMP_binding"/>
    <property type="match status" value="2"/>
</dbReference>
<dbReference type="GO" id="GO:0005221">
    <property type="term" value="F:intracellularly cyclic nucleotide-activated monoatomic cation channel activity"/>
    <property type="evidence" value="ECO:0007669"/>
    <property type="project" value="InterPro"/>
</dbReference>
<gene>
    <name evidence="12" type="ORF">B9Z65_449</name>
</gene>
<dbReference type="SMART" id="SM00256">
    <property type="entry name" value="FBOX"/>
    <property type="match status" value="1"/>
</dbReference>
<dbReference type="AlphaFoldDB" id="A0A2P8AIM2"/>
<dbReference type="SMART" id="SM00367">
    <property type="entry name" value="LRR_CC"/>
    <property type="match status" value="8"/>
</dbReference>
<feature type="compositionally biased region" description="Low complexity" evidence="9">
    <location>
        <begin position="517"/>
        <end position="532"/>
    </location>
</feature>
<evidence type="ECO:0008006" key="14">
    <source>
        <dbReference type="Google" id="ProtNLM"/>
    </source>
</evidence>
<dbReference type="PROSITE" id="PS50181">
    <property type="entry name" value="FBOX"/>
    <property type="match status" value="1"/>
</dbReference>
<evidence type="ECO:0000259" key="10">
    <source>
        <dbReference type="PROSITE" id="PS50042"/>
    </source>
</evidence>
<dbReference type="PROSITE" id="PS00888">
    <property type="entry name" value="CNMP_BINDING_1"/>
    <property type="match status" value="1"/>
</dbReference>
<dbReference type="Gene3D" id="3.80.10.10">
    <property type="entry name" value="Ribonuclease Inhibitor"/>
    <property type="match status" value="2"/>
</dbReference>
<evidence type="ECO:0000256" key="9">
    <source>
        <dbReference type="SAM" id="MobiDB-lite"/>
    </source>
</evidence>
<accession>A0A2P8AIM2</accession>
<dbReference type="Pfam" id="PF25372">
    <property type="entry name" value="DUF7885"/>
    <property type="match status" value="1"/>
</dbReference>
<keyword evidence="2" id="KW-0813">Transport</keyword>
<dbReference type="InterPro" id="IPR018488">
    <property type="entry name" value="cNMP-bd_CS"/>
</dbReference>
<keyword evidence="5" id="KW-0406">Ion transport</keyword>
<dbReference type="InterPro" id="IPR014710">
    <property type="entry name" value="RmlC-like_jellyroll"/>
</dbReference>
<evidence type="ECO:0000259" key="11">
    <source>
        <dbReference type="PROSITE" id="PS50181"/>
    </source>
</evidence>
<organism evidence="12 13">
    <name type="scientific">Elsinoe australis</name>
    <dbReference type="NCBI Taxonomy" id="40998"/>
    <lineage>
        <taxon>Eukaryota</taxon>
        <taxon>Fungi</taxon>
        <taxon>Dikarya</taxon>
        <taxon>Ascomycota</taxon>
        <taxon>Pezizomycotina</taxon>
        <taxon>Dothideomycetes</taxon>
        <taxon>Dothideomycetidae</taxon>
        <taxon>Myriangiales</taxon>
        <taxon>Elsinoaceae</taxon>
        <taxon>Elsinoe</taxon>
    </lineage>
</organism>
<evidence type="ECO:0000313" key="13">
    <source>
        <dbReference type="Proteomes" id="UP000243723"/>
    </source>
</evidence>
<dbReference type="SMART" id="SM00100">
    <property type="entry name" value="cNMP"/>
    <property type="match status" value="2"/>
</dbReference>
<dbReference type="InterPro" id="IPR001810">
    <property type="entry name" value="F-box_dom"/>
</dbReference>
<dbReference type="Gene3D" id="2.60.120.10">
    <property type="entry name" value="Jelly Rolls"/>
    <property type="match status" value="2"/>
</dbReference>
<dbReference type="InterPro" id="IPR050866">
    <property type="entry name" value="CNG_cation_channel"/>
</dbReference>
<dbReference type="GO" id="GO:0016020">
    <property type="term" value="C:membrane"/>
    <property type="evidence" value="ECO:0007669"/>
    <property type="project" value="UniProtKB-SubCell"/>
</dbReference>
<feature type="domain" description="F-box" evidence="11">
    <location>
        <begin position="546"/>
        <end position="587"/>
    </location>
</feature>
<dbReference type="SUPFAM" id="SSF81383">
    <property type="entry name" value="F-box domain"/>
    <property type="match status" value="1"/>
</dbReference>
<dbReference type="InterPro" id="IPR018490">
    <property type="entry name" value="cNMP-bd_dom_sf"/>
</dbReference>
<evidence type="ECO:0000256" key="1">
    <source>
        <dbReference type="ARBA" id="ARBA00004141"/>
    </source>
</evidence>
<comment type="caution">
    <text evidence="12">The sequence shown here is derived from an EMBL/GenBank/DDBJ whole genome shotgun (WGS) entry which is preliminary data.</text>
</comment>
<dbReference type="SUPFAM" id="SSF52047">
    <property type="entry name" value="RNI-like"/>
    <property type="match status" value="1"/>
</dbReference>
<keyword evidence="13" id="KW-1185">Reference proteome</keyword>
<evidence type="ECO:0000256" key="4">
    <source>
        <dbReference type="ARBA" id="ARBA00022989"/>
    </source>
</evidence>
<dbReference type="Gene3D" id="1.20.1280.50">
    <property type="match status" value="1"/>
</dbReference>
<keyword evidence="4" id="KW-1133">Transmembrane helix</keyword>
<dbReference type="InterPro" id="IPR036047">
    <property type="entry name" value="F-box-like_dom_sf"/>
</dbReference>
<feature type="region of interest" description="Disordered" evidence="9">
    <location>
        <begin position="440"/>
        <end position="536"/>
    </location>
</feature>
<keyword evidence="3" id="KW-0812">Transmembrane</keyword>
<evidence type="ECO:0000256" key="2">
    <source>
        <dbReference type="ARBA" id="ARBA00022448"/>
    </source>
</evidence>
<dbReference type="GO" id="GO:0044877">
    <property type="term" value="F:protein-containing complex binding"/>
    <property type="evidence" value="ECO:0007669"/>
    <property type="project" value="TreeGrafter"/>
</dbReference>
<keyword evidence="6" id="KW-0472">Membrane</keyword>
<comment type="subcellular location">
    <subcellularLocation>
        <location evidence="1">Membrane</location>
        <topology evidence="1">Multi-pass membrane protein</topology>
    </subcellularLocation>
</comment>